<organism evidence="9 10">
    <name type="scientific">[Candida] railenensis</name>
    <dbReference type="NCBI Taxonomy" id="45579"/>
    <lineage>
        <taxon>Eukaryota</taxon>
        <taxon>Fungi</taxon>
        <taxon>Dikarya</taxon>
        <taxon>Ascomycota</taxon>
        <taxon>Saccharomycotina</taxon>
        <taxon>Pichiomycetes</taxon>
        <taxon>Debaryomycetaceae</taxon>
        <taxon>Kurtzmaniella</taxon>
    </lineage>
</organism>
<dbReference type="InterPro" id="IPR046347">
    <property type="entry name" value="bZIP_sf"/>
</dbReference>
<evidence type="ECO:0000313" key="10">
    <source>
        <dbReference type="Proteomes" id="UP000837801"/>
    </source>
</evidence>
<dbReference type="GO" id="GO:0005634">
    <property type="term" value="C:nucleus"/>
    <property type="evidence" value="ECO:0007669"/>
    <property type="project" value="UniProtKB-SubCell"/>
</dbReference>
<evidence type="ECO:0000259" key="8">
    <source>
        <dbReference type="PROSITE" id="PS50217"/>
    </source>
</evidence>
<keyword evidence="4" id="KW-0804">Transcription</keyword>
<sequence>MASNYNERDGTSSALLEQLVYIDNFMSNTSEGTPNLDVDGQLSLDLAAFADDSFIFPDADKPKNNKHGDNNDDHFDHFEVDPSNLDNNRSLPNNNNGNRSDKSNLHHDLTNLINKASPVDFADHYAGHNSLDYYPNGSGHNINGNGHRIEGASTSNPSTLNVSELPKVVVPPGAQSSLVAAGLSQNQIDLLAALVAQHQHSDPKSSQASPAASLTPMNGSSSLSNNNDLGSGGVRQHNQLSNFHSTTDFKDLSSSTSPTTSSSSSSRIKIEGSPINNFSSFSSTARDHSRSLSYESGNNNGGEAGSASELDKRRRNTAASARFRIKKKKREKEMESTISSLSDATRNLELKIQQLEMENKLLRNLIVEKGSKRSEDELRELKERVQLQGEDELKYDQFR</sequence>
<name>A0A9P0VYE8_9ASCO</name>
<dbReference type="GO" id="GO:0000977">
    <property type="term" value="F:RNA polymerase II transcription regulatory region sequence-specific DNA binding"/>
    <property type="evidence" value="ECO:0007669"/>
    <property type="project" value="TreeGrafter"/>
</dbReference>
<dbReference type="GO" id="GO:0089713">
    <property type="term" value="C:Cbf1-Met4-Met28 complex"/>
    <property type="evidence" value="ECO:0007669"/>
    <property type="project" value="TreeGrafter"/>
</dbReference>
<comment type="caution">
    <text evidence="9">The sequence shown here is derived from an EMBL/GenBank/DDBJ whole genome shotgun (WGS) entry which is preliminary data.</text>
</comment>
<reference evidence="9" key="1">
    <citation type="submission" date="2022-03" db="EMBL/GenBank/DDBJ databases">
        <authorList>
            <person name="Legras J.-L."/>
            <person name="Devillers H."/>
            <person name="Grondin C."/>
        </authorList>
    </citation>
    <scope>NUCLEOTIDE SEQUENCE</scope>
    <source>
        <strain evidence="9">CLIB 1423</strain>
    </source>
</reference>
<proteinExistence type="predicted"/>
<dbReference type="Pfam" id="PF07716">
    <property type="entry name" value="bZIP_2"/>
    <property type="match status" value="1"/>
</dbReference>
<feature type="compositionally biased region" description="Low complexity" evidence="7">
    <location>
        <begin position="82"/>
        <end position="98"/>
    </location>
</feature>
<feature type="coiled-coil region" evidence="6">
    <location>
        <begin position="338"/>
        <end position="391"/>
    </location>
</feature>
<feature type="compositionally biased region" description="Polar residues" evidence="7">
    <location>
        <begin position="236"/>
        <end position="246"/>
    </location>
</feature>
<keyword evidence="5" id="KW-0539">Nucleus</keyword>
<keyword evidence="2" id="KW-0805">Transcription regulation</keyword>
<evidence type="ECO:0000256" key="4">
    <source>
        <dbReference type="ARBA" id="ARBA00023163"/>
    </source>
</evidence>
<feature type="compositionally biased region" description="Polar residues" evidence="7">
    <location>
        <begin position="204"/>
        <end position="217"/>
    </location>
</feature>
<feature type="region of interest" description="Disordered" evidence="7">
    <location>
        <begin position="57"/>
        <end position="105"/>
    </location>
</feature>
<keyword evidence="3" id="KW-0238">DNA-binding</keyword>
<evidence type="ECO:0000313" key="9">
    <source>
        <dbReference type="EMBL" id="CAH2352492.1"/>
    </source>
</evidence>
<feature type="region of interest" description="Disordered" evidence="7">
    <location>
        <begin position="199"/>
        <end position="320"/>
    </location>
</feature>
<evidence type="ECO:0000256" key="2">
    <source>
        <dbReference type="ARBA" id="ARBA00023015"/>
    </source>
</evidence>
<comment type="subcellular location">
    <subcellularLocation>
        <location evidence="1">Nucleus</location>
    </subcellularLocation>
</comment>
<dbReference type="PANTHER" id="PTHR13044:SF14">
    <property type="entry name" value="CRYPTOCEPHAL, ISOFORM A"/>
    <property type="match status" value="1"/>
</dbReference>
<evidence type="ECO:0000256" key="1">
    <source>
        <dbReference type="ARBA" id="ARBA00004123"/>
    </source>
</evidence>
<feature type="compositionally biased region" description="Basic and acidic residues" evidence="7">
    <location>
        <begin position="58"/>
        <end position="80"/>
    </location>
</feature>
<evidence type="ECO:0000256" key="6">
    <source>
        <dbReference type="SAM" id="Coils"/>
    </source>
</evidence>
<dbReference type="GO" id="GO:0001228">
    <property type="term" value="F:DNA-binding transcription activator activity, RNA polymerase II-specific"/>
    <property type="evidence" value="ECO:0007669"/>
    <property type="project" value="TreeGrafter"/>
</dbReference>
<feature type="compositionally biased region" description="Polar residues" evidence="7">
    <location>
        <begin position="274"/>
        <end position="284"/>
    </location>
</feature>
<dbReference type="Gene3D" id="1.20.5.170">
    <property type="match status" value="1"/>
</dbReference>
<evidence type="ECO:0000256" key="7">
    <source>
        <dbReference type="SAM" id="MobiDB-lite"/>
    </source>
</evidence>
<keyword evidence="6" id="KW-0175">Coiled coil</keyword>
<dbReference type="EMBL" id="CAKXYY010000007">
    <property type="protein sequence ID" value="CAH2352492.1"/>
    <property type="molecule type" value="Genomic_DNA"/>
</dbReference>
<dbReference type="OrthoDB" id="1939598at2759"/>
<feature type="compositionally biased region" description="Low complexity" evidence="7">
    <location>
        <begin position="218"/>
        <end position="229"/>
    </location>
</feature>
<dbReference type="Proteomes" id="UP000837801">
    <property type="component" value="Unassembled WGS sequence"/>
</dbReference>
<dbReference type="PROSITE" id="PS50217">
    <property type="entry name" value="BZIP"/>
    <property type="match status" value="1"/>
</dbReference>
<evidence type="ECO:0000256" key="3">
    <source>
        <dbReference type="ARBA" id="ARBA00023125"/>
    </source>
</evidence>
<feature type="compositionally biased region" description="Low complexity" evidence="7">
    <location>
        <begin position="253"/>
        <end position="266"/>
    </location>
</feature>
<dbReference type="CDD" id="cd14705">
    <property type="entry name" value="bZIP_Zip1"/>
    <property type="match status" value="1"/>
</dbReference>
<dbReference type="SUPFAM" id="SSF57959">
    <property type="entry name" value="Leucine zipper domain"/>
    <property type="match status" value="1"/>
</dbReference>
<dbReference type="AlphaFoldDB" id="A0A9P0VYE8"/>
<gene>
    <name evidence="9" type="ORF">CLIB1423_07S00738</name>
</gene>
<evidence type="ECO:0000256" key="5">
    <source>
        <dbReference type="ARBA" id="ARBA00023242"/>
    </source>
</evidence>
<dbReference type="PANTHER" id="PTHR13044">
    <property type="entry name" value="ACTIVATING TRANSCRIPTION FACTOR ATF 4/5"/>
    <property type="match status" value="1"/>
</dbReference>
<protein>
    <recommendedName>
        <fullName evidence="8">BZIP domain-containing protein</fullName>
    </recommendedName>
</protein>
<dbReference type="InterPro" id="IPR004827">
    <property type="entry name" value="bZIP"/>
</dbReference>
<accession>A0A9P0VYE8</accession>
<keyword evidence="10" id="KW-1185">Reference proteome</keyword>
<dbReference type="PROSITE" id="PS00036">
    <property type="entry name" value="BZIP_BASIC"/>
    <property type="match status" value="1"/>
</dbReference>
<feature type="domain" description="BZIP" evidence="8">
    <location>
        <begin position="306"/>
        <end position="369"/>
    </location>
</feature>